<evidence type="ECO:0000313" key="2">
    <source>
        <dbReference type="Proteomes" id="UP000220629"/>
    </source>
</evidence>
<gene>
    <name evidence="1" type="ORF">CRM94_09320</name>
</gene>
<proteinExistence type="predicted"/>
<comment type="caution">
    <text evidence="1">The sequence shown here is derived from an EMBL/GenBank/DDBJ whole genome shotgun (WGS) entry which is preliminary data.</text>
</comment>
<evidence type="ECO:0000313" key="1">
    <source>
        <dbReference type="EMBL" id="PEH42330.1"/>
    </source>
</evidence>
<reference evidence="2" key="1">
    <citation type="submission" date="2017-09" db="EMBL/GenBank/DDBJ databases">
        <title>FDA dAtabase for Regulatory Grade micrObial Sequences (FDA-ARGOS): Supporting development and validation of Infectious Disease Dx tests.</title>
        <authorList>
            <person name="Minogue T."/>
            <person name="Wolcott M."/>
            <person name="Wasieloski L."/>
            <person name="Aguilar W."/>
            <person name="Moore D."/>
            <person name="Tallon L."/>
            <person name="Sadzewicz L."/>
            <person name="Ott S."/>
            <person name="Zhao X."/>
            <person name="Nagaraj S."/>
            <person name="Vavikolanu K."/>
            <person name="Aluvathingal J."/>
            <person name="Nadendla S."/>
            <person name="Sichtig H."/>
        </authorList>
    </citation>
    <scope>NUCLEOTIDE SEQUENCE [LARGE SCALE GENOMIC DNA]</scope>
    <source>
        <strain evidence="2">FDAARGOS_390</strain>
    </source>
</reference>
<organism evidence="1 2">
    <name type="scientific">Burkholderia gladioli</name>
    <name type="common">Pseudomonas marginata</name>
    <name type="synonym">Phytomonas marginata</name>
    <dbReference type="NCBI Taxonomy" id="28095"/>
    <lineage>
        <taxon>Bacteria</taxon>
        <taxon>Pseudomonadati</taxon>
        <taxon>Pseudomonadota</taxon>
        <taxon>Betaproteobacteria</taxon>
        <taxon>Burkholderiales</taxon>
        <taxon>Burkholderiaceae</taxon>
        <taxon>Burkholderia</taxon>
    </lineage>
</organism>
<dbReference type="Proteomes" id="UP000220629">
    <property type="component" value="Unassembled WGS sequence"/>
</dbReference>
<name>A0A2A7SGC4_BURGA</name>
<accession>A0A2A7SGC4</accession>
<dbReference type="EMBL" id="PDDY01000001">
    <property type="protein sequence ID" value="PEH42330.1"/>
    <property type="molecule type" value="Genomic_DNA"/>
</dbReference>
<dbReference type="AlphaFoldDB" id="A0A2A7SGC4"/>
<protein>
    <submittedName>
        <fullName evidence="1">Uncharacterized protein</fullName>
    </submittedName>
</protein>
<sequence length="64" mass="7309">MAEGFAVMKVDLSRFLANRKWNVGLKIITQRFVQSSRFVRPGMKPRRARKAASASFLVVKNVEL</sequence>